<protein>
    <submittedName>
        <fullName evidence="1">Uncharacterized protein</fullName>
    </submittedName>
</protein>
<gene>
    <name evidence="1" type="ORF">NBRC3188_2807</name>
</gene>
<evidence type="ECO:0000313" key="1">
    <source>
        <dbReference type="EMBL" id="GCD54110.1"/>
    </source>
</evidence>
<dbReference type="Proteomes" id="UP000287300">
    <property type="component" value="Unassembled WGS sequence"/>
</dbReference>
<reference evidence="1 2" key="1">
    <citation type="submission" date="2016-06" db="EMBL/GenBank/DDBJ databases">
        <title>Acetobacter pasteurianus NBRC 3188 whole genome sequencing project.</title>
        <authorList>
            <person name="Matsutani M."/>
            <person name="Shiwa Y."/>
            <person name="Okamoto-Kainuma A."/>
            <person name="Ishikawa M."/>
            <person name="Koizumi Y."/>
            <person name="Yoshikawa H."/>
            <person name="Yakushi T."/>
            <person name="Matsushita K."/>
        </authorList>
    </citation>
    <scope>NUCLEOTIDE SEQUENCE [LARGE SCALE GENOMIC DNA]</scope>
    <source>
        <strain evidence="1 2">NBRC 3188</strain>
    </source>
</reference>
<name>A0A401WY32_ACEPA</name>
<dbReference type="EMBL" id="BDES01000077">
    <property type="protein sequence ID" value="GCD54110.1"/>
    <property type="molecule type" value="Genomic_DNA"/>
</dbReference>
<accession>A0A401WY32</accession>
<organism evidence="1 2">
    <name type="scientific">Acetobacter pasteurianus NBRC 3188</name>
    <dbReference type="NCBI Taxonomy" id="1226663"/>
    <lineage>
        <taxon>Bacteria</taxon>
        <taxon>Pseudomonadati</taxon>
        <taxon>Pseudomonadota</taxon>
        <taxon>Alphaproteobacteria</taxon>
        <taxon>Acetobacterales</taxon>
        <taxon>Acetobacteraceae</taxon>
        <taxon>Acetobacter</taxon>
    </lineage>
</organism>
<proteinExistence type="predicted"/>
<comment type="caution">
    <text evidence="1">The sequence shown here is derived from an EMBL/GenBank/DDBJ whole genome shotgun (WGS) entry which is preliminary data.</text>
</comment>
<evidence type="ECO:0000313" key="2">
    <source>
        <dbReference type="Proteomes" id="UP000287300"/>
    </source>
</evidence>
<sequence>MKDIEGGIVIGIGVEAACRADEGRLVFATSTVHGSAARTRLRGKTGIDLHDLMRLVKQHRLDLVPAHVENSAVESALLSDVLAGVLQSPGGTGGHVPGSQALDNHSSVVSADGSCRLVRPVLTDTGSFCLERHNAPTSKGVTV</sequence>
<dbReference type="AlphaFoldDB" id="A0A401WY32"/>